<evidence type="ECO:0000259" key="2">
    <source>
        <dbReference type="Pfam" id="PF01757"/>
    </source>
</evidence>
<accession>A0A7W7R2M0</accession>
<dbReference type="GO" id="GO:0016020">
    <property type="term" value="C:membrane"/>
    <property type="evidence" value="ECO:0007669"/>
    <property type="project" value="TreeGrafter"/>
</dbReference>
<dbReference type="InterPro" id="IPR050879">
    <property type="entry name" value="Acyltransferase_3"/>
</dbReference>
<dbReference type="InterPro" id="IPR002656">
    <property type="entry name" value="Acyl_transf_3_dom"/>
</dbReference>
<dbReference type="GO" id="GO:0016747">
    <property type="term" value="F:acyltransferase activity, transferring groups other than amino-acyl groups"/>
    <property type="evidence" value="ECO:0007669"/>
    <property type="project" value="InterPro"/>
</dbReference>
<keyword evidence="1" id="KW-1133">Transmembrane helix</keyword>
<protein>
    <submittedName>
        <fullName evidence="3">Peptidoglycan/LPS O-acetylase OafA/YrhL</fullName>
    </submittedName>
</protein>
<feature type="transmembrane region" description="Helical" evidence="1">
    <location>
        <begin position="262"/>
        <end position="281"/>
    </location>
</feature>
<dbReference type="AlphaFoldDB" id="A0A7W7R2M0"/>
<evidence type="ECO:0000313" key="4">
    <source>
        <dbReference type="Proteomes" id="UP000540506"/>
    </source>
</evidence>
<feature type="transmembrane region" description="Helical" evidence="1">
    <location>
        <begin position="227"/>
        <end position="250"/>
    </location>
</feature>
<sequence>MVFFYHVHVVEYFGGRVGDTLNYAFAVGNTGVSFFFILSGFVLAWSSPPGSRGIVKFWRRRFARVYPLHLVTLGFALLMAYCLAAGNKPLERPLLANIFLVQSWVHDENFFQGLNPVSWSLACEAFFYFLFPLLIRPLRALGWRGAAVLALASVVAVLSLPTLVDHYVHPVDAIWAIYYFPLARVPEFLLGIALAELVREGRWRGPGLTVSVGLTLAGYFLSSQADYAYRFTACTLVGFAALIAAAAQADLRGEPSPWRGKLSVKLGEISFAFYMVHILVIRTGETLWRSHPKLPWWPGGLLAAGTAFAVSLALAWALHVCVENPGRKLLLRSWGRKKRAHA</sequence>
<keyword evidence="1" id="KW-0472">Membrane</keyword>
<dbReference type="EMBL" id="JACHJV010000001">
    <property type="protein sequence ID" value="MBB4924288.1"/>
    <property type="molecule type" value="Genomic_DNA"/>
</dbReference>
<feature type="transmembrane region" description="Helical" evidence="1">
    <location>
        <begin position="205"/>
        <end position="221"/>
    </location>
</feature>
<dbReference type="PANTHER" id="PTHR23028">
    <property type="entry name" value="ACETYLTRANSFERASE"/>
    <property type="match status" value="1"/>
</dbReference>
<gene>
    <name evidence="3" type="ORF">FHR34_003281</name>
</gene>
<dbReference type="Pfam" id="PF01757">
    <property type="entry name" value="Acyl_transf_3"/>
    <property type="match status" value="1"/>
</dbReference>
<evidence type="ECO:0000256" key="1">
    <source>
        <dbReference type="SAM" id="Phobius"/>
    </source>
</evidence>
<name>A0A7W7R2M0_KITKI</name>
<feature type="transmembrane region" description="Helical" evidence="1">
    <location>
        <begin position="117"/>
        <end position="135"/>
    </location>
</feature>
<feature type="transmembrane region" description="Helical" evidence="1">
    <location>
        <begin position="176"/>
        <end position="198"/>
    </location>
</feature>
<feature type="domain" description="Acyltransferase 3" evidence="2">
    <location>
        <begin position="1"/>
        <end position="316"/>
    </location>
</feature>
<reference evidence="3 4" key="1">
    <citation type="submission" date="2020-08" db="EMBL/GenBank/DDBJ databases">
        <title>Sequencing the genomes of 1000 actinobacteria strains.</title>
        <authorList>
            <person name="Klenk H.-P."/>
        </authorList>
    </citation>
    <scope>NUCLEOTIDE SEQUENCE [LARGE SCALE GENOMIC DNA]</scope>
    <source>
        <strain evidence="3 4">DSM 41654</strain>
    </source>
</reference>
<comment type="caution">
    <text evidence="3">The sequence shown here is derived from an EMBL/GenBank/DDBJ whole genome shotgun (WGS) entry which is preliminary data.</text>
</comment>
<dbReference type="Proteomes" id="UP000540506">
    <property type="component" value="Unassembled WGS sequence"/>
</dbReference>
<dbReference type="PANTHER" id="PTHR23028:SF53">
    <property type="entry name" value="ACYL_TRANSF_3 DOMAIN-CONTAINING PROTEIN"/>
    <property type="match status" value="1"/>
</dbReference>
<feature type="transmembrane region" description="Helical" evidence="1">
    <location>
        <begin position="66"/>
        <end position="86"/>
    </location>
</feature>
<evidence type="ECO:0000313" key="3">
    <source>
        <dbReference type="EMBL" id="MBB4924288.1"/>
    </source>
</evidence>
<proteinExistence type="predicted"/>
<keyword evidence="4" id="KW-1185">Reference proteome</keyword>
<dbReference type="GO" id="GO:0009103">
    <property type="term" value="P:lipopolysaccharide biosynthetic process"/>
    <property type="evidence" value="ECO:0007669"/>
    <property type="project" value="TreeGrafter"/>
</dbReference>
<feature type="transmembrane region" description="Helical" evidence="1">
    <location>
        <begin position="20"/>
        <end position="45"/>
    </location>
</feature>
<feature type="transmembrane region" description="Helical" evidence="1">
    <location>
        <begin position="147"/>
        <end position="164"/>
    </location>
</feature>
<feature type="transmembrane region" description="Helical" evidence="1">
    <location>
        <begin position="301"/>
        <end position="322"/>
    </location>
</feature>
<organism evidence="3 4">
    <name type="scientific">Kitasatospora kifunensis</name>
    <name type="common">Streptomyces kifunensis</name>
    <dbReference type="NCBI Taxonomy" id="58351"/>
    <lineage>
        <taxon>Bacteria</taxon>
        <taxon>Bacillati</taxon>
        <taxon>Actinomycetota</taxon>
        <taxon>Actinomycetes</taxon>
        <taxon>Kitasatosporales</taxon>
        <taxon>Streptomycetaceae</taxon>
        <taxon>Kitasatospora</taxon>
    </lineage>
</organism>
<keyword evidence="1" id="KW-0812">Transmembrane</keyword>